<dbReference type="Proteomes" id="UP000630528">
    <property type="component" value="Unassembled WGS sequence"/>
</dbReference>
<feature type="chain" id="PRO_5037634713" evidence="2">
    <location>
        <begin position="26"/>
        <end position="322"/>
    </location>
</feature>
<comment type="similarity">
    <text evidence="1">Belongs to the UPF0065 (bug) family.</text>
</comment>
<feature type="signal peptide" evidence="2">
    <location>
        <begin position="1"/>
        <end position="25"/>
    </location>
</feature>
<evidence type="ECO:0000256" key="1">
    <source>
        <dbReference type="ARBA" id="ARBA00006987"/>
    </source>
</evidence>
<gene>
    <name evidence="3" type="ORF">JJB11_16060</name>
</gene>
<protein>
    <submittedName>
        <fullName evidence="3">Tripartite tricarboxylate transporter substrate binding protein</fullName>
    </submittedName>
</protein>
<dbReference type="RefSeq" id="WP_201173438.1">
    <property type="nucleotide sequence ID" value="NZ_JAEPWM010000006.1"/>
</dbReference>
<evidence type="ECO:0000313" key="3">
    <source>
        <dbReference type="EMBL" id="MBK6007615.1"/>
    </source>
</evidence>
<dbReference type="EMBL" id="JAEPWM010000006">
    <property type="protein sequence ID" value="MBK6007615.1"/>
    <property type="molecule type" value="Genomic_DNA"/>
</dbReference>
<accession>A0A934TVH4</accession>
<evidence type="ECO:0000313" key="4">
    <source>
        <dbReference type="Proteomes" id="UP000630528"/>
    </source>
</evidence>
<dbReference type="InterPro" id="IPR042100">
    <property type="entry name" value="Bug_dom1"/>
</dbReference>
<organism evidence="3 4">
    <name type="scientific">Ramlibacter ginsenosidimutans</name>
    <dbReference type="NCBI Taxonomy" id="502333"/>
    <lineage>
        <taxon>Bacteria</taxon>
        <taxon>Pseudomonadati</taxon>
        <taxon>Pseudomonadota</taxon>
        <taxon>Betaproteobacteria</taxon>
        <taxon>Burkholderiales</taxon>
        <taxon>Comamonadaceae</taxon>
        <taxon>Ramlibacter</taxon>
    </lineage>
</organism>
<dbReference type="Pfam" id="PF03401">
    <property type="entry name" value="TctC"/>
    <property type="match status" value="1"/>
</dbReference>
<name>A0A934TVH4_9BURK</name>
<keyword evidence="2" id="KW-0732">Signal</keyword>
<dbReference type="CDD" id="cd13578">
    <property type="entry name" value="PBP2_Bug27"/>
    <property type="match status" value="1"/>
</dbReference>
<dbReference type="SUPFAM" id="SSF53850">
    <property type="entry name" value="Periplasmic binding protein-like II"/>
    <property type="match status" value="1"/>
</dbReference>
<dbReference type="PIRSF" id="PIRSF017082">
    <property type="entry name" value="YflP"/>
    <property type="match status" value="1"/>
</dbReference>
<dbReference type="PANTHER" id="PTHR42928:SF5">
    <property type="entry name" value="BLR1237 PROTEIN"/>
    <property type="match status" value="1"/>
</dbReference>
<dbReference type="PANTHER" id="PTHR42928">
    <property type="entry name" value="TRICARBOXYLATE-BINDING PROTEIN"/>
    <property type="match status" value="1"/>
</dbReference>
<dbReference type="InterPro" id="IPR005064">
    <property type="entry name" value="BUG"/>
</dbReference>
<keyword evidence="4" id="KW-1185">Reference proteome</keyword>
<dbReference type="AlphaFoldDB" id="A0A934TVH4"/>
<sequence>MNSPLLRRRSLLLAATLPAAARVFAQGAPATLRILVGAPPGGTTDTMARAIAPELGRALGRTVVIDNRPGAGGNLAAEAVARSAPDGSTLLMSFTSHAINATLYPHLPFDPEKDFTPLTMVSSTPAVLVANPSLPANNLRELIALAKAKPGKLNFAIGALGSSVHLAGEAFKMMSGTYIVNIPYKGTTPAIQDVLAGQVEMMFANVGNAQGYIKAGRLKALGVTSPKRLPQFPDVPAIAEVLPGYQSNAWFGLFGPAKMPPELARRISDAARQAIASPEVRKRIESDGATPVGDSPEEFARFVHEEILRWGKVVKYSGAKAE</sequence>
<reference evidence="3" key="2">
    <citation type="submission" date="2021-01" db="EMBL/GenBank/DDBJ databases">
        <authorList>
            <person name="Kang M."/>
        </authorList>
    </citation>
    <scope>NUCLEOTIDE SEQUENCE</scope>
    <source>
        <strain evidence="3">KACC 17527</strain>
    </source>
</reference>
<proteinExistence type="inferred from homology"/>
<dbReference type="Gene3D" id="3.40.190.150">
    <property type="entry name" value="Bordetella uptake gene, domain 1"/>
    <property type="match status" value="1"/>
</dbReference>
<evidence type="ECO:0000256" key="2">
    <source>
        <dbReference type="SAM" id="SignalP"/>
    </source>
</evidence>
<comment type="caution">
    <text evidence="3">The sequence shown here is derived from an EMBL/GenBank/DDBJ whole genome shotgun (WGS) entry which is preliminary data.</text>
</comment>
<reference evidence="3" key="1">
    <citation type="journal article" date="2012" name="J. Microbiol. Biotechnol.">
        <title>Ramlibacter ginsenosidimutans sp. nov., with ginsenoside-converting activity.</title>
        <authorList>
            <person name="Wang L."/>
            <person name="An D.S."/>
            <person name="Kim S.G."/>
            <person name="Jin F.X."/>
            <person name="Kim S.C."/>
            <person name="Lee S.T."/>
            <person name="Im W.T."/>
        </authorList>
    </citation>
    <scope>NUCLEOTIDE SEQUENCE</scope>
    <source>
        <strain evidence="3">KACC 17527</strain>
    </source>
</reference>
<dbReference type="Gene3D" id="3.40.190.10">
    <property type="entry name" value="Periplasmic binding protein-like II"/>
    <property type="match status" value="1"/>
</dbReference>